<dbReference type="Proteomes" id="UP001303046">
    <property type="component" value="Unassembled WGS sequence"/>
</dbReference>
<accession>A0ABR1CLH3</accession>
<gene>
    <name evidence="3" type="primary">Necator_chrII.g8748</name>
    <name evidence="3" type="ORF">RB195_020953</name>
</gene>
<name>A0ABR1CLH3_NECAM</name>
<evidence type="ECO:0000256" key="1">
    <source>
        <dbReference type="SAM" id="Phobius"/>
    </source>
</evidence>
<dbReference type="EMBL" id="JAVFWL010000002">
    <property type="protein sequence ID" value="KAK6739199.1"/>
    <property type="molecule type" value="Genomic_DNA"/>
</dbReference>
<evidence type="ECO:0000313" key="4">
    <source>
        <dbReference type="Proteomes" id="UP001303046"/>
    </source>
</evidence>
<keyword evidence="1" id="KW-0472">Membrane</keyword>
<evidence type="ECO:0000313" key="3">
    <source>
        <dbReference type="EMBL" id="KAK6739199.1"/>
    </source>
</evidence>
<keyword evidence="1" id="KW-0812">Transmembrane</keyword>
<sequence>MFWLGVTLLLSSFLTITYSQTSCYPIQYSPYSGYKDKHAMIFYVEQFQDLADQIACQLESLEIDYSREVLLKPNDIKLYEVCNNSDFLNHTSTLHITVTITMALKIEEMCRNDVVLLHMKQIDKKWLGHVITPRTDMIIPLVSEDGEPMFDSLMILMETVAMAWGPLYFTPDKSKYKSLKLIEKAVKSKLVLVPSLAVCMVFLVGVVGVISFFAKRKKQKAEEKSLQKRKSFLLAEWGDENFQGTPMWNIEGEPLLAPIDIKLSRVFTWTNRMKSYYIKKITEHEAREAYCNRQKYKSSWILSCKFPRHTRRMTS</sequence>
<feature type="transmembrane region" description="Helical" evidence="1">
    <location>
        <begin position="190"/>
        <end position="214"/>
    </location>
</feature>
<organism evidence="3 4">
    <name type="scientific">Necator americanus</name>
    <name type="common">Human hookworm</name>
    <dbReference type="NCBI Taxonomy" id="51031"/>
    <lineage>
        <taxon>Eukaryota</taxon>
        <taxon>Metazoa</taxon>
        <taxon>Ecdysozoa</taxon>
        <taxon>Nematoda</taxon>
        <taxon>Chromadorea</taxon>
        <taxon>Rhabditida</taxon>
        <taxon>Rhabditina</taxon>
        <taxon>Rhabditomorpha</taxon>
        <taxon>Strongyloidea</taxon>
        <taxon>Ancylostomatidae</taxon>
        <taxon>Bunostominae</taxon>
        <taxon>Necator</taxon>
    </lineage>
</organism>
<feature type="signal peptide" evidence="2">
    <location>
        <begin position="1"/>
        <end position="19"/>
    </location>
</feature>
<keyword evidence="1" id="KW-1133">Transmembrane helix</keyword>
<proteinExistence type="predicted"/>
<comment type="caution">
    <text evidence="3">The sequence shown here is derived from an EMBL/GenBank/DDBJ whole genome shotgun (WGS) entry which is preliminary data.</text>
</comment>
<feature type="chain" id="PRO_5047363563" evidence="2">
    <location>
        <begin position="20"/>
        <end position="315"/>
    </location>
</feature>
<evidence type="ECO:0000256" key="2">
    <source>
        <dbReference type="SAM" id="SignalP"/>
    </source>
</evidence>
<protein>
    <submittedName>
        <fullName evidence="3">Uncharacterized protein</fullName>
    </submittedName>
</protein>
<keyword evidence="2" id="KW-0732">Signal</keyword>
<keyword evidence="4" id="KW-1185">Reference proteome</keyword>
<reference evidence="3 4" key="1">
    <citation type="submission" date="2023-08" db="EMBL/GenBank/DDBJ databases">
        <title>A Necator americanus chromosomal reference genome.</title>
        <authorList>
            <person name="Ilik V."/>
            <person name="Petrzelkova K.J."/>
            <person name="Pardy F."/>
            <person name="Fuh T."/>
            <person name="Niatou-Singa F.S."/>
            <person name="Gouil Q."/>
            <person name="Baker L."/>
            <person name="Ritchie M.E."/>
            <person name="Jex A.R."/>
            <person name="Gazzola D."/>
            <person name="Li H."/>
            <person name="Toshio Fujiwara R."/>
            <person name="Zhan B."/>
            <person name="Aroian R.V."/>
            <person name="Pafco B."/>
            <person name="Schwarz E.M."/>
        </authorList>
    </citation>
    <scope>NUCLEOTIDE SEQUENCE [LARGE SCALE GENOMIC DNA]</scope>
    <source>
        <strain evidence="3 4">Aroian</strain>
        <tissue evidence="3">Whole animal</tissue>
    </source>
</reference>